<accession>A0A9W6FTS5</accession>
<proteinExistence type="predicted"/>
<dbReference type="EMBL" id="BSDR01000001">
    <property type="protein sequence ID" value="GLI34026.1"/>
    <property type="molecule type" value="Genomic_DNA"/>
</dbReference>
<evidence type="ECO:0000259" key="1">
    <source>
        <dbReference type="Pfam" id="PF07603"/>
    </source>
</evidence>
<name>A0A9W6FTS5_9BACT</name>
<dbReference type="AlphaFoldDB" id="A0A9W6FTS5"/>
<organism evidence="2 3">
    <name type="scientific">Desulforhabdus amnigena</name>
    <dbReference type="NCBI Taxonomy" id="40218"/>
    <lineage>
        <taxon>Bacteria</taxon>
        <taxon>Pseudomonadati</taxon>
        <taxon>Thermodesulfobacteriota</taxon>
        <taxon>Syntrophobacteria</taxon>
        <taxon>Syntrophobacterales</taxon>
        <taxon>Syntrophobacteraceae</taxon>
        <taxon>Desulforhabdus</taxon>
    </lineage>
</organism>
<feature type="domain" description="Lcl C-terminal" evidence="1">
    <location>
        <begin position="13"/>
        <end position="125"/>
    </location>
</feature>
<evidence type="ECO:0000313" key="2">
    <source>
        <dbReference type="EMBL" id="GLI34026.1"/>
    </source>
</evidence>
<sequence length="129" mass="15072">MKDRFELQGDLLVLDHETGLIWQRGGSPEPMVWKDGHAYVDQLNKDRFAGHDDWRLPTKEELGTLILPEENRNTGLYADPLFGTQRNCWSSTEAGHHRACYVDFYYGDIYIIEDNYANYYVRAVRGQQK</sequence>
<evidence type="ECO:0000313" key="3">
    <source>
        <dbReference type="Proteomes" id="UP001144372"/>
    </source>
</evidence>
<reference evidence="2" key="1">
    <citation type="submission" date="2022-12" db="EMBL/GenBank/DDBJ databases">
        <title>Reference genome sequencing for broad-spectrum identification of bacterial and archaeal isolates by mass spectrometry.</title>
        <authorList>
            <person name="Sekiguchi Y."/>
            <person name="Tourlousse D.M."/>
        </authorList>
    </citation>
    <scope>NUCLEOTIDE SEQUENCE</scope>
    <source>
        <strain evidence="2">ASRB1</strain>
    </source>
</reference>
<keyword evidence="3" id="KW-1185">Reference proteome</keyword>
<comment type="caution">
    <text evidence="2">The sequence shown here is derived from an EMBL/GenBank/DDBJ whole genome shotgun (WGS) entry which is preliminary data.</text>
</comment>
<dbReference type="InterPro" id="IPR011460">
    <property type="entry name" value="Lcl_C"/>
</dbReference>
<dbReference type="Proteomes" id="UP001144372">
    <property type="component" value="Unassembled WGS sequence"/>
</dbReference>
<dbReference type="RefSeq" id="WP_281793300.1">
    <property type="nucleotide sequence ID" value="NZ_BSDR01000001.1"/>
</dbReference>
<gene>
    <name evidence="2" type="ORF">DAMNIGENAA_14590</name>
</gene>
<protein>
    <recommendedName>
        <fullName evidence="1">Lcl C-terminal domain-containing protein</fullName>
    </recommendedName>
</protein>
<dbReference type="Pfam" id="PF07603">
    <property type="entry name" value="Lcl_C"/>
    <property type="match status" value="1"/>
</dbReference>